<dbReference type="SUPFAM" id="SSF48695">
    <property type="entry name" value="Multiheme cytochromes"/>
    <property type="match status" value="1"/>
</dbReference>
<keyword evidence="4" id="KW-1185">Reference proteome</keyword>
<reference evidence="3 4" key="1">
    <citation type="submission" date="2016-11" db="EMBL/GenBank/DDBJ databases">
        <authorList>
            <person name="Jaros S."/>
            <person name="Januszkiewicz K."/>
            <person name="Wedrychowicz H."/>
        </authorList>
    </citation>
    <scope>NUCLEOTIDE SEQUENCE [LARGE SCALE GENOMIC DNA]</scope>
    <source>
        <strain evidence="3 4">DSM 27406</strain>
    </source>
</reference>
<organism evidence="3 4">
    <name type="scientific">Chitinophaga jiangningensis</name>
    <dbReference type="NCBI Taxonomy" id="1419482"/>
    <lineage>
        <taxon>Bacteria</taxon>
        <taxon>Pseudomonadati</taxon>
        <taxon>Bacteroidota</taxon>
        <taxon>Chitinophagia</taxon>
        <taxon>Chitinophagales</taxon>
        <taxon>Chitinophagaceae</taxon>
        <taxon>Chitinophaga</taxon>
    </lineage>
</organism>
<proteinExistence type="predicted"/>
<gene>
    <name evidence="3" type="ORF">SAMN05444266_101301</name>
</gene>
<sequence>MLKRSFCLITFLVVVVIILSQCVGTKTDPRGPVYAGDESCKSCHRSAFDAHRTSAHHFASTIADKHSVLGSFLAPSNVFNFPGDVTVRMESDTSGLYQTAYQHGSPQEKGRFAVTIGQGRKAQTYLSFKENKYYQLPISYFTQVHSWANSPGFPATHPYFNRLVPATCFSCHSSYVNVTTTYEGMQRVEKFAENEVMYGINCERCHGPAKEHADFHTRHPQEKTAQHITRTGNLTRQQQVDMCAVCHSGLKTPQRSLFEFKPGDKLSDYIMADYLATASERQSNDVHGNQYQLLTASKCYRESNQLTCNTCHDAHAVNRNNLQAYNNQCLSCHQPATDRFCTNKALPPAALQQQCVNCHMPVQPSRVITLLPSGKEQPVADSLRSHLIKVYR</sequence>
<evidence type="ECO:0000256" key="1">
    <source>
        <dbReference type="ARBA" id="ARBA00022729"/>
    </source>
</evidence>
<evidence type="ECO:0000313" key="4">
    <source>
        <dbReference type="Proteomes" id="UP000184420"/>
    </source>
</evidence>
<dbReference type="Gene3D" id="1.10.1130.10">
    <property type="entry name" value="Flavocytochrome C3, Chain A"/>
    <property type="match status" value="1"/>
</dbReference>
<feature type="domain" description="Cytochrome c-552/4" evidence="2">
    <location>
        <begin position="166"/>
        <end position="207"/>
    </location>
</feature>
<dbReference type="STRING" id="1419482.SAMN05444266_101301"/>
<dbReference type="InterPro" id="IPR023155">
    <property type="entry name" value="Cyt_c-552/4"/>
</dbReference>
<protein>
    <submittedName>
        <fullName evidence="3">Cytochrome c554 and c-prime</fullName>
    </submittedName>
</protein>
<dbReference type="Proteomes" id="UP000184420">
    <property type="component" value="Unassembled WGS sequence"/>
</dbReference>
<accession>A0A1M6VPZ7</accession>
<name>A0A1M6VPZ7_9BACT</name>
<evidence type="ECO:0000313" key="3">
    <source>
        <dbReference type="EMBL" id="SHK83411.1"/>
    </source>
</evidence>
<dbReference type="EMBL" id="FRBL01000001">
    <property type="protein sequence ID" value="SHK83411.1"/>
    <property type="molecule type" value="Genomic_DNA"/>
</dbReference>
<evidence type="ECO:0000259" key="2">
    <source>
        <dbReference type="Pfam" id="PF13435"/>
    </source>
</evidence>
<dbReference type="AlphaFoldDB" id="A0A1M6VPZ7"/>
<dbReference type="InterPro" id="IPR036280">
    <property type="entry name" value="Multihaem_cyt_sf"/>
</dbReference>
<dbReference type="InterPro" id="IPR051829">
    <property type="entry name" value="Multiheme_Cytochr_ET"/>
</dbReference>
<keyword evidence="1" id="KW-0732">Signal</keyword>
<dbReference type="OrthoDB" id="9814800at2"/>
<dbReference type="RefSeq" id="WP_143159790.1">
    <property type="nucleotide sequence ID" value="NZ_FRBL01000001.1"/>
</dbReference>
<dbReference type="PANTHER" id="PTHR35038">
    <property type="entry name" value="DISSIMILATORY SULFITE REDUCTASE SIRA"/>
    <property type="match status" value="1"/>
</dbReference>
<dbReference type="PANTHER" id="PTHR35038:SF8">
    <property type="entry name" value="C-TYPE POLYHEME CYTOCHROME OMCC"/>
    <property type="match status" value="1"/>
</dbReference>
<dbReference type="Pfam" id="PF13435">
    <property type="entry name" value="Cytochrome_C554"/>
    <property type="match status" value="1"/>
</dbReference>